<sequence length="527" mass="58719">MGNSEVSQFKLASKSASAIDHVKVLCTKSESTQPIEVPAFLNRSGELCVRVPGNRSDWKSIALSSGEALNFDTSWSHSIVGLTGKPDSSVFHDDNGEDFLWLGDTVWFGLTDRISNTEWKALMQKRTAQGFNVMQVVSGLLPEAAFGDKATLLEGVTSWKLDKSELEKKWWDAADIKVIDAVQAGQMPALVGAWSYYILQFGAERLKNHWTEMIARWGAFPTFWCVGGEVGLMEYKDLFSDDMQERALEIQQMWKPVVDHVRATDPWHRPITVHPCPAFNNSSTEALQGDSALDFVWLQTGHADVNSTKATLTAMQKAKRDSKLPVLNSEVCYEGIAGGSPAMIQRYLFWTHMLLGAAGHTYGAQGIWAFHDDETSPGAMWGWIPWQEAIELPGAQHLGIAAKYLRSLGWNGFTPAPDSINVHADLEHTYRPWAGRTKDQLIVYFPTVSLAPADIGISTELSAVLFSTLEKNTKYNFEIFNPRTGDIVRSETITSDDRGEWNFTSDKPIGRPLPTMEDWIVRLAKIS</sequence>
<dbReference type="Gene3D" id="3.20.20.80">
    <property type="entry name" value="Glycosidases"/>
    <property type="match status" value="1"/>
</dbReference>
<name>A0A6J6CEZ0_9ZZZZ</name>
<organism evidence="2">
    <name type="scientific">freshwater metagenome</name>
    <dbReference type="NCBI Taxonomy" id="449393"/>
    <lineage>
        <taxon>unclassified sequences</taxon>
        <taxon>metagenomes</taxon>
        <taxon>ecological metagenomes</taxon>
    </lineage>
</organism>
<protein>
    <submittedName>
        <fullName evidence="2">Unannotated protein</fullName>
    </submittedName>
</protein>
<dbReference type="InterPro" id="IPR017853">
    <property type="entry name" value="GH"/>
</dbReference>
<dbReference type="InterPro" id="IPR025277">
    <property type="entry name" value="Apiosidase-like_cat_dom"/>
</dbReference>
<evidence type="ECO:0000313" key="2">
    <source>
        <dbReference type="EMBL" id="CAB4549874.1"/>
    </source>
</evidence>
<dbReference type="SUPFAM" id="SSF51445">
    <property type="entry name" value="(Trans)glycosidases"/>
    <property type="match status" value="1"/>
</dbReference>
<dbReference type="EMBL" id="CAEZSP010000074">
    <property type="protein sequence ID" value="CAB4549874.1"/>
    <property type="molecule type" value="Genomic_DNA"/>
</dbReference>
<reference evidence="2" key="1">
    <citation type="submission" date="2020-05" db="EMBL/GenBank/DDBJ databases">
        <authorList>
            <person name="Chiriac C."/>
            <person name="Salcher M."/>
            <person name="Ghai R."/>
            <person name="Kavagutti S V."/>
        </authorList>
    </citation>
    <scope>NUCLEOTIDE SEQUENCE</scope>
</reference>
<dbReference type="PANTHER" id="PTHR37836">
    <property type="entry name" value="LMO1036 PROTEIN"/>
    <property type="match status" value="1"/>
</dbReference>
<dbReference type="PANTHER" id="PTHR37836:SF2">
    <property type="entry name" value="DUF4038 DOMAIN-CONTAINING PROTEIN"/>
    <property type="match status" value="1"/>
</dbReference>
<dbReference type="AlphaFoldDB" id="A0A6J6CEZ0"/>
<proteinExistence type="predicted"/>
<accession>A0A6J6CEZ0</accession>
<evidence type="ECO:0000259" key="1">
    <source>
        <dbReference type="Pfam" id="PF13204"/>
    </source>
</evidence>
<feature type="domain" description="Apiosidase-like catalytic" evidence="1">
    <location>
        <begin position="89"/>
        <end position="410"/>
    </location>
</feature>
<gene>
    <name evidence="2" type="ORF">UFOPK1440_01063</name>
</gene>
<dbReference type="Pfam" id="PF13204">
    <property type="entry name" value="Apiosidase"/>
    <property type="match status" value="1"/>
</dbReference>